<gene>
    <name evidence="3" type="ORF">DFP72DRAFT_854856</name>
</gene>
<evidence type="ECO:0000313" key="4">
    <source>
        <dbReference type="Proteomes" id="UP000521943"/>
    </source>
</evidence>
<protein>
    <submittedName>
        <fullName evidence="3">Uncharacterized protein</fullName>
    </submittedName>
</protein>
<dbReference type="AlphaFoldDB" id="A0A8H6HIK4"/>
<evidence type="ECO:0000256" key="1">
    <source>
        <dbReference type="SAM" id="MobiDB-lite"/>
    </source>
</evidence>
<reference evidence="3 4" key="1">
    <citation type="submission" date="2020-07" db="EMBL/GenBank/DDBJ databases">
        <title>Comparative genomics of pyrophilous fungi reveals a link between fire events and developmental genes.</title>
        <authorList>
            <consortium name="DOE Joint Genome Institute"/>
            <person name="Steindorff A.S."/>
            <person name="Carver A."/>
            <person name="Calhoun S."/>
            <person name="Stillman K."/>
            <person name="Liu H."/>
            <person name="Lipzen A."/>
            <person name="Pangilinan J."/>
            <person name="Labutti K."/>
            <person name="Bruns T.D."/>
            <person name="Grigoriev I.V."/>
        </authorList>
    </citation>
    <scope>NUCLEOTIDE SEQUENCE [LARGE SCALE GENOMIC DNA]</scope>
    <source>
        <strain evidence="3 4">CBS 144469</strain>
    </source>
</reference>
<dbReference type="OrthoDB" id="10396221at2759"/>
<dbReference type="Proteomes" id="UP000521943">
    <property type="component" value="Unassembled WGS sequence"/>
</dbReference>
<keyword evidence="2" id="KW-0732">Signal</keyword>
<accession>A0A8H6HIK4</accession>
<feature type="chain" id="PRO_5034024629" evidence="2">
    <location>
        <begin position="26"/>
        <end position="261"/>
    </location>
</feature>
<dbReference type="EMBL" id="JACGCI010000086">
    <property type="protein sequence ID" value="KAF6747007.1"/>
    <property type="molecule type" value="Genomic_DNA"/>
</dbReference>
<evidence type="ECO:0000313" key="3">
    <source>
        <dbReference type="EMBL" id="KAF6747007.1"/>
    </source>
</evidence>
<feature type="region of interest" description="Disordered" evidence="1">
    <location>
        <begin position="202"/>
        <end position="261"/>
    </location>
</feature>
<keyword evidence="4" id="KW-1185">Reference proteome</keyword>
<organism evidence="3 4">
    <name type="scientific">Ephemerocybe angulata</name>
    <dbReference type="NCBI Taxonomy" id="980116"/>
    <lineage>
        <taxon>Eukaryota</taxon>
        <taxon>Fungi</taxon>
        <taxon>Dikarya</taxon>
        <taxon>Basidiomycota</taxon>
        <taxon>Agaricomycotina</taxon>
        <taxon>Agaricomycetes</taxon>
        <taxon>Agaricomycetidae</taxon>
        <taxon>Agaricales</taxon>
        <taxon>Agaricineae</taxon>
        <taxon>Psathyrellaceae</taxon>
        <taxon>Ephemerocybe</taxon>
    </lineage>
</organism>
<name>A0A8H6HIK4_9AGAR</name>
<sequence>MAHRIPSHISLLLLLERIGGHFATAYRTRVGVYSNGKWTHPNPDMMSTSPTPFTLAYQQPALKMSPYVPFQHFGYLPWNFYLMKKAFEIFAHSTPESGPEDASTPAEGGEAPALAATPVITPVEAIETPATPTPSVPITLPHHQPSLDMSPYTPFQCRNGLEVFGHPTSNSAPQNASTPVEATEALALSSTFVTPRKTVKVTGRTGVEPTPSSDNPIECLHGAPKKKARAAKPAPGRGQRQSARLAARAEATQFARTRARN</sequence>
<feature type="signal peptide" evidence="2">
    <location>
        <begin position="1"/>
        <end position="25"/>
    </location>
</feature>
<evidence type="ECO:0000256" key="2">
    <source>
        <dbReference type="SAM" id="SignalP"/>
    </source>
</evidence>
<comment type="caution">
    <text evidence="3">The sequence shown here is derived from an EMBL/GenBank/DDBJ whole genome shotgun (WGS) entry which is preliminary data.</text>
</comment>
<proteinExistence type="predicted"/>